<evidence type="ECO:0000313" key="11">
    <source>
        <dbReference type="EMBL" id="GAA0172390.1"/>
    </source>
</evidence>
<dbReference type="Proteomes" id="UP001454036">
    <property type="component" value="Unassembled WGS sequence"/>
</dbReference>
<comment type="cofactor">
    <cofactor evidence="9">
        <name>heme</name>
        <dbReference type="ChEBI" id="CHEBI:30413"/>
    </cofactor>
</comment>
<comment type="similarity">
    <text evidence="2 10">Belongs to the cytochrome P450 family.</text>
</comment>
<keyword evidence="6 9" id="KW-0408">Iron</keyword>
<evidence type="ECO:0000256" key="10">
    <source>
        <dbReference type="RuleBase" id="RU000461"/>
    </source>
</evidence>
<organism evidence="11 12">
    <name type="scientific">Lithospermum erythrorhizon</name>
    <name type="common">Purple gromwell</name>
    <name type="synonym">Lithospermum officinale var. erythrorhizon</name>
    <dbReference type="NCBI Taxonomy" id="34254"/>
    <lineage>
        <taxon>Eukaryota</taxon>
        <taxon>Viridiplantae</taxon>
        <taxon>Streptophyta</taxon>
        <taxon>Embryophyta</taxon>
        <taxon>Tracheophyta</taxon>
        <taxon>Spermatophyta</taxon>
        <taxon>Magnoliopsida</taxon>
        <taxon>eudicotyledons</taxon>
        <taxon>Gunneridae</taxon>
        <taxon>Pentapetalae</taxon>
        <taxon>asterids</taxon>
        <taxon>lamiids</taxon>
        <taxon>Boraginales</taxon>
        <taxon>Boraginaceae</taxon>
        <taxon>Boraginoideae</taxon>
        <taxon>Lithospermeae</taxon>
        <taxon>Lithospermum</taxon>
    </lineage>
</organism>
<dbReference type="AlphaFoldDB" id="A0AAV3R7U7"/>
<accession>A0AAV3R7U7</accession>
<keyword evidence="4 9" id="KW-0479">Metal-binding</keyword>
<dbReference type="SUPFAM" id="SSF48264">
    <property type="entry name" value="Cytochrome P450"/>
    <property type="match status" value="1"/>
</dbReference>
<evidence type="ECO:0000256" key="6">
    <source>
        <dbReference type="ARBA" id="ARBA00023004"/>
    </source>
</evidence>
<dbReference type="PRINTS" id="PR00385">
    <property type="entry name" value="P450"/>
</dbReference>
<name>A0AAV3R7U7_LITER</name>
<dbReference type="GO" id="GO:0016705">
    <property type="term" value="F:oxidoreductase activity, acting on paired donors, with incorporation or reduction of molecular oxygen"/>
    <property type="evidence" value="ECO:0007669"/>
    <property type="project" value="InterPro"/>
</dbReference>
<dbReference type="EMBL" id="BAABME010008101">
    <property type="protein sequence ID" value="GAA0172390.1"/>
    <property type="molecule type" value="Genomic_DNA"/>
</dbReference>
<sequence>MEQTLLVSCFAILVIFLVTWKLVLPTKRYKNLPPHPKPTLPIIGHLHLLKNPVHRTLQKLSIEYGPIFSLSFGSRLVVVVSNPSAVEECFTKNDIIFANRPSTLAGKYIGYNENNLAGLPYGDEWRNLRRLAAEEIFSPTRLKNFQSIRQDETKRLLQSLFESSKQMSSFKVELKSKFPEMTFNVILRMIAGKRYFGDESNKQEAKKLRVLINDLFEQADASNPEDLLPFLQWIDFRGLEKSLAMLGKKLDGFFQELVDEHRREKRNTMISHLLALQESDPKYYTDQTIKGLIMVMITAGTDTSAVTIEWAMSLLLNHPNVLEKAKNELDSQVGQDRLVDEADLSNLHYLQCIILETLRLFPAAPLLLPHVASKDCKVQGYDIPRDTMLIVNAWAIHRDPLIWDSSECFRPERFEGKTIDPFTLMPFGRGRRQCPGSTLANKVVGLTLASLIHCFEWRRETEEKVNLDEGKGLTSPKAEPLVAICTPRNFTDNIFSS</sequence>
<gene>
    <name evidence="11" type="ORF">LIER_26227</name>
</gene>
<keyword evidence="3 9" id="KW-0349">Heme</keyword>
<dbReference type="GO" id="GO:0005506">
    <property type="term" value="F:iron ion binding"/>
    <property type="evidence" value="ECO:0007669"/>
    <property type="project" value="InterPro"/>
</dbReference>
<evidence type="ECO:0000256" key="2">
    <source>
        <dbReference type="ARBA" id="ARBA00010617"/>
    </source>
</evidence>
<evidence type="ECO:0000256" key="8">
    <source>
        <dbReference type="ARBA" id="ARBA00023136"/>
    </source>
</evidence>
<reference evidence="11 12" key="1">
    <citation type="submission" date="2024-01" db="EMBL/GenBank/DDBJ databases">
        <title>The complete chloroplast genome sequence of Lithospermum erythrorhizon: insights into the phylogenetic relationship among Boraginaceae species and the maternal lineages of purple gromwells.</title>
        <authorList>
            <person name="Okada T."/>
            <person name="Watanabe K."/>
        </authorList>
    </citation>
    <scope>NUCLEOTIDE SEQUENCE [LARGE SCALE GENOMIC DNA]</scope>
</reference>
<evidence type="ECO:0000256" key="4">
    <source>
        <dbReference type="ARBA" id="ARBA00022723"/>
    </source>
</evidence>
<dbReference type="InterPro" id="IPR001128">
    <property type="entry name" value="Cyt_P450"/>
</dbReference>
<dbReference type="InterPro" id="IPR050651">
    <property type="entry name" value="Plant_Cytochrome_P450_Monoox"/>
</dbReference>
<keyword evidence="5 10" id="KW-0560">Oxidoreductase</keyword>
<evidence type="ECO:0000256" key="7">
    <source>
        <dbReference type="ARBA" id="ARBA00023033"/>
    </source>
</evidence>
<dbReference type="PANTHER" id="PTHR47947">
    <property type="entry name" value="CYTOCHROME P450 82C3-RELATED"/>
    <property type="match status" value="1"/>
</dbReference>
<dbReference type="PANTHER" id="PTHR47947:SF57">
    <property type="entry name" value="CYTOCHROME P450 81F3-LIKE"/>
    <property type="match status" value="1"/>
</dbReference>
<comment type="caution">
    <text evidence="11">The sequence shown here is derived from an EMBL/GenBank/DDBJ whole genome shotgun (WGS) entry which is preliminary data.</text>
</comment>
<dbReference type="Gene3D" id="1.10.630.10">
    <property type="entry name" value="Cytochrome P450"/>
    <property type="match status" value="1"/>
</dbReference>
<protein>
    <submittedName>
        <fullName evidence="11">Oxygenase</fullName>
    </submittedName>
</protein>
<evidence type="ECO:0000256" key="3">
    <source>
        <dbReference type="ARBA" id="ARBA00022617"/>
    </source>
</evidence>
<dbReference type="PROSITE" id="PS00086">
    <property type="entry name" value="CYTOCHROME_P450"/>
    <property type="match status" value="1"/>
</dbReference>
<comment type="subcellular location">
    <subcellularLocation>
        <location evidence="1">Membrane</location>
    </subcellularLocation>
</comment>
<evidence type="ECO:0000256" key="9">
    <source>
        <dbReference type="PIRSR" id="PIRSR602401-1"/>
    </source>
</evidence>
<dbReference type="GO" id="GO:0004497">
    <property type="term" value="F:monooxygenase activity"/>
    <property type="evidence" value="ECO:0007669"/>
    <property type="project" value="UniProtKB-KW"/>
</dbReference>
<dbReference type="InterPro" id="IPR036396">
    <property type="entry name" value="Cyt_P450_sf"/>
</dbReference>
<dbReference type="PRINTS" id="PR00463">
    <property type="entry name" value="EP450I"/>
</dbReference>
<dbReference type="Pfam" id="PF00067">
    <property type="entry name" value="p450"/>
    <property type="match status" value="1"/>
</dbReference>
<evidence type="ECO:0000256" key="1">
    <source>
        <dbReference type="ARBA" id="ARBA00004370"/>
    </source>
</evidence>
<keyword evidence="8" id="KW-0472">Membrane</keyword>
<feature type="binding site" description="axial binding residue" evidence="9">
    <location>
        <position position="434"/>
    </location>
    <ligand>
        <name>heme</name>
        <dbReference type="ChEBI" id="CHEBI:30413"/>
    </ligand>
    <ligandPart>
        <name>Fe</name>
        <dbReference type="ChEBI" id="CHEBI:18248"/>
    </ligandPart>
</feature>
<dbReference type="GO" id="GO:0020037">
    <property type="term" value="F:heme binding"/>
    <property type="evidence" value="ECO:0007669"/>
    <property type="project" value="InterPro"/>
</dbReference>
<keyword evidence="12" id="KW-1185">Reference proteome</keyword>
<evidence type="ECO:0000256" key="5">
    <source>
        <dbReference type="ARBA" id="ARBA00023002"/>
    </source>
</evidence>
<evidence type="ECO:0000313" key="12">
    <source>
        <dbReference type="Proteomes" id="UP001454036"/>
    </source>
</evidence>
<keyword evidence="7 10" id="KW-0503">Monooxygenase</keyword>
<dbReference type="GO" id="GO:0016020">
    <property type="term" value="C:membrane"/>
    <property type="evidence" value="ECO:0007669"/>
    <property type="project" value="UniProtKB-SubCell"/>
</dbReference>
<dbReference type="InterPro" id="IPR017972">
    <property type="entry name" value="Cyt_P450_CS"/>
</dbReference>
<dbReference type="InterPro" id="IPR002401">
    <property type="entry name" value="Cyt_P450_E_grp-I"/>
</dbReference>
<dbReference type="FunFam" id="1.10.630.10:FF:000023">
    <property type="entry name" value="Cytochrome P450 family protein"/>
    <property type="match status" value="1"/>
</dbReference>
<dbReference type="CDD" id="cd20653">
    <property type="entry name" value="CYP81"/>
    <property type="match status" value="1"/>
</dbReference>
<proteinExistence type="inferred from homology"/>